<dbReference type="EMBL" id="SDMP01000020">
    <property type="protein sequence ID" value="RYQ83518.1"/>
    <property type="molecule type" value="Genomic_DNA"/>
</dbReference>
<evidence type="ECO:0000313" key="1">
    <source>
        <dbReference type="EMBL" id="RYQ83518.1"/>
    </source>
</evidence>
<name>A0A444X1F1_ARAHY</name>
<accession>A0A444X1F1</accession>
<organism evidence="1 2">
    <name type="scientific">Arachis hypogaea</name>
    <name type="common">Peanut</name>
    <dbReference type="NCBI Taxonomy" id="3818"/>
    <lineage>
        <taxon>Eukaryota</taxon>
        <taxon>Viridiplantae</taxon>
        <taxon>Streptophyta</taxon>
        <taxon>Embryophyta</taxon>
        <taxon>Tracheophyta</taxon>
        <taxon>Spermatophyta</taxon>
        <taxon>Magnoliopsida</taxon>
        <taxon>eudicotyledons</taxon>
        <taxon>Gunneridae</taxon>
        <taxon>Pentapetalae</taxon>
        <taxon>rosids</taxon>
        <taxon>fabids</taxon>
        <taxon>Fabales</taxon>
        <taxon>Fabaceae</taxon>
        <taxon>Papilionoideae</taxon>
        <taxon>50 kb inversion clade</taxon>
        <taxon>dalbergioids sensu lato</taxon>
        <taxon>Dalbergieae</taxon>
        <taxon>Pterocarpus clade</taxon>
        <taxon>Arachis</taxon>
    </lineage>
</organism>
<comment type="caution">
    <text evidence="1">The sequence shown here is derived from an EMBL/GenBank/DDBJ whole genome shotgun (WGS) entry which is preliminary data.</text>
</comment>
<dbReference type="Proteomes" id="UP000289738">
    <property type="component" value="Chromosome B10"/>
</dbReference>
<reference evidence="1 2" key="1">
    <citation type="submission" date="2019-01" db="EMBL/GenBank/DDBJ databases">
        <title>Sequencing of cultivated peanut Arachis hypogaea provides insights into genome evolution and oil improvement.</title>
        <authorList>
            <person name="Chen X."/>
        </authorList>
    </citation>
    <scope>NUCLEOTIDE SEQUENCE [LARGE SCALE GENOMIC DNA]</scope>
    <source>
        <strain evidence="2">cv. Fuhuasheng</strain>
        <tissue evidence="1">Leaves</tissue>
    </source>
</reference>
<sequence length="109" mass="12494">MAISCSQGLGSMAASPATCLTESCTQIRIFNEEYRAHGCSWIGSDPHIRSVYSNSIRKLWIWIRSARLSDRIRSDRHTNRIGLYIRYLISDPQMYRSDPNVKTADIRSI</sequence>
<dbReference type="AlphaFoldDB" id="A0A444X1F1"/>
<proteinExistence type="predicted"/>
<gene>
    <name evidence="1" type="ORF">Ahy_B10g102227</name>
</gene>
<protein>
    <submittedName>
        <fullName evidence="1">Uncharacterized protein</fullName>
    </submittedName>
</protein>
<evidence type="ECO:0000313" key="2">
    <source>
        <dbReference type="Proteomes" id="UP000289738"/>
    </source>
</evidence>
<keyword evidence="2" id="KW-1185">Reference proteome</keyword>